<reference evidence="5 6" key="1">
    <citation type="submission" date="2018-08" db="EMBL/GenBank/DDBJ databases">
        <title>A genome reference for cultivated species of the human gut microbiota.</title>
        <authorList>
            <person name="Zou Y."/>
            <person name="Xue W."/>
            <person name="Luo G."/>
        </authorList>
    </citation>
    <scope>NUCLEOTIDE SEQUENCE [LARGE SCALE GENOMIC DNA]</scope>
    <source>
        <strain evidence="1 5">AF25-15</strain>
        <strain evidence="4 6">AF38-24</strain>
        <strain evidence="3 8">AM29-10</strain>
        <strain evidence="2 7">AM47-6BH</strain>
    </source>
</reference>
<dbReference type="EMBL" id="QRUJ01000004">
    <property type="protein sequence ID" value="RGR55624.1"/>
    <property type="molecule type" value="Genomic_DNA"/>
</dbReference>
<evidence type="ECO:0000313" key="7">
    <source>
        <dbReference type="Proteomes" id="UP000283721"/>
    </source>
</evidence>
<dbReference type="Proteomes" id="UP000283721">
    <property type="component" value="Unassembled WGS sequence"/>
</dbReference>
<gene>
    <name evidence="4" type="ORF">DW028_08940</name>
    <name evidence="3" type="ORF">DW753_12845</name>
    <name evidence="2" type="ORF">DW967_16985</name>
    <name evidence="1" type="ORF">DWY38_05795</name>
</gene>
<dbReference type="EMBL" id="QSKC01000020">
    <property type="protein sequence ID" value="RHE30841.1"/>
    <property type="molecule type" value="Genomic_DNA"/>
</dbReference>
<evidence type="ECO:0000313" key="6">
    <source>
        <dbReference type="Proteomes" id="UP000283297"/>
    </source>
</evidence>
<sequence>MQELSFMDNKTFDKAVTIIIDILQEIYLKGGLAYVEITKEYDDAICYYRNLGIEILQNCYLPDISAVMLELAINEVENNYNISMGQKNILILLKHLFPKIQTMNIEYILDFQSMFCSNNVVSNNYNKISKYLNEQNDVN</sequence>
<dbReference type="Proteomes" id="UP000283297">
    <property type="component" value="Unassembled WGS sequence"/>
</dbReference>
<accession>A0A395V3H0</accession>
<protein>
    <submittedName>
        <fullName evidence="1">Uncharacterized protein</fullName>
    </submittedName>
</protein>
<dbReference type="EMBL" id="QRON01000005">
    <property type="protein sequence ID" value="RHL28175.1"/>
    <property type="molecule type" value="Genomic_DNA"/>
</dbReference>
<comment type="caution">
    <text evidence="1">The sequence shown here is derived from an EMBL/GenBank/DDBJ whole genome shotgun (WGS) entry which is preliminary data.</text>
</comment>
<organism evidence="1 5">
    <name type="scientific">Agathobacter rectalis</name>
    <dbReference type="NCBI Taxonomy" id="39491"/>
    <lineage>
        <taxon>Bacteria</taxon>
        <taxon>Bacillati</taxon>
        <taxon>Bacillota</taxon>
        <taxon>Clostridia</taxon>
        <taxon>Lachnospirales</taxon>
        <taxon>Lachnospiraceae</taxon>
        <taxon>Agathobacter</taxon>
    </lineage>
</organism>
<dbReference type="EMBL" id="QSES01000057">
    <property type="protein sequence ID" value="RGZ87875.1"/>
    <property type="molecule type" value="Genomic_DNA"/>
</dbReference>
<evidence type="ECO:0000313" key="8">
    <source>
        <dbReference type="Proteomes" id="UP000285290"/>
    </source>
</evidence>
<dbReference type="AlphaFoldDB" id="A0A395V3H0"/>
<dbReference type="Proteomes" id="UP000266066">
    <property type="component" value="Unassembled WGS sequence"/>
</dbReference>
<dbReference type="Proteomes" id="UP000285290">
    <property type="component" value="Unassembled WGS sequence"/>
</dbReference>
<evidence type="ECO:0000313" key="4">
    <source>
        <dbReference type="EMBL" id="RHL28175.1"/>
    </source>
</evidence>
<evidence type="ECO:0000313" key="5">
    <source>
        <dbReference type="Proteomes" id="UP000266066"/>
    </source>
</evidence>
<name>A0A395V3H0_9FIRM</name>
<evidence type="ECO:0000313" key="2">
    <source>
        <dbReference type="EMBL" id="RGZ87875.1"/>
    </source>
</evidence>
<evidence type="ECO:0000313" key="1">
    <source>
        <dbReference type="EMBL" id="RGR55624.1"/>
    </source>
</evidence>
<evidence type="ECO:0000313" key="3">
    <source>
        <dbReference type="EMBL" id="RHE30841.1"/>
    </source>
</evidence>
<proteinExistence type="predicted"/>